<keyword evidence="1" id="KW-0472">Membrane</keyword>
<evidence type="ECO:0000256" key="1">
    <source>
        <dbReference type="SAM" id="Phobius"/>
    </source>
</evidence>
<protein>
    <submittedName>
        <fullName evidence="2">147_t:CDS:1</fullName>
    </submittedName>
</protein>
<accession>A0A9N8VCK0</accession>
<evidence type="ECO:0000313" key="3">
    <source>
        <dbReference type="Proteomes" id="UP000789570"/>
    </source>
</evidence>
<organism evidence="2 3">
    <name type="scientific">Funneliformis caledonium</name>
    <dbReference type="NCBI Taxonomy" id="1117310"/>
    <lineage>
        <taxon>Eukaryota</taxon>
        <taxon>Fungi</taxon>
        <taxon>Fungi incertae sedis</taxon>
        <taxon>Mucoromycota</taxon>
        <taxon>Glomeromycotina</taxon>
        <taxon>Glomeromycetes</taxon>
        <taxon>Glomerales</taxon>
        <taxon>Glomeraceae</taxon>
        <taxon>Funneliformis</taxon>
    </lineage>
</organism>
<reference evidence="2" key="1">
    <citation type="submission" date="2021-06" db="EMBL/GenBank/DDBJ databases">
        <authorList>
            <person name="Kallberg Y."/>
            <person name="Tangrot J."/>
            <person name="Rosling A."/>
        </authorList>
    </citation>
    <scope>NUCLEOTIDE SEQUENCE</scope>
    <source>
        <strain evidence="2">UK204</strain>
    </source>
</reference>
<sequence length="254" mass="28813">MISDKTLFKIVIFIAFINDNFITSENDNWEGFWTMGSFVVAAIGGLLVSPLILTTIICRLEFMTADAFVSWIMSLSENETFLSTLESVGAASFGVLDKLINNFLKDALGEKVGPKVTEILDKIPFTEAEKQKFESFVQVEESNNNMIIFILMPALLYNDLMLKCFIDAFGSSSSFVTSKLFRFDFKEENSTRLKIEGDKVNDTIYNSLISNFDVSNVNYIWKDDDLIGYNLDLNDYKISNPVKKILVAIWKLIN</sequence>
<dbReference type="Proteomes" id="UP000789570">
    <property type="component" value="Unassembled WGS sequence"/>
</dbReference>
<gene>
    <name evidence="2" type="ORF">FCALED_LOCUS1260</name>
</gene>
<keyword evidence="1" id="KW-1133">Transmembrane helix</keyword>
<comment type="caution">
    <text evidence="2">The sequence shown here is derived from an EMBL/GenBank/DDBJ whole genome shotgun (WGS) entry which is preliminary data.</text>
</comment>
<proteinExistence type="predicted"/>
<evidence type="ECO:0000313" key="2">
    <source>
        <dbReference type="EMBL" id="CAG8451505.1"/>
    </source>
</evidence>
<keyword evidence="1" id="KW-0812">Transmembrane</keyword>
<dbReference type="AlphaFoldDB" id="A0A9N8VCK0"/>
<keyword evidence="3" id="KW-1185">Reference proteome</keyword>
<name>A0A9N8VCK0_9GLOM</name>
<dbReference type="OrthoDB" id="440424at2759"/>
<feature type="transmembrane region" description="Helical" evidence="1">
    <location>
        <begin position="35"/>
        <end position="58"/>
    </location>
</feature>
<dbReference type="EMBL" id="CAJVPQ010000155">
    <property type="protein sequence ID" value="CAG8451505.1"/>
    <property type="molecule type" value="Genomic_DNA"/>
</dbReference>